<dbReference type="EMBL" id="RSCK01000002">
    <property type="protein sequence ID" value="RUT14392.1"/>
    <property type="molecule type" value="Genomic_DNA"/>
</dbReference>
<keyword evidence="2" id="KW-1185">Reference proteome</keyword>
<accession>A0AB37USM9</accession>
<comment type="caution">
    <text evidence="1">The sequence shown here is derived from an EMBL/GenBank/DDBJ whole genome shotgun (WGS) entry which is preliminary data.</text>
</comment>
<protein>
    <submittedName>
        <fullName evidence="1">Uncharacterized protein</fullName>
    </submittedName>
</protein>
<proteinExistence type="predicted"/>
<gene>
    <name evidence="1" type="ORF">DSM107010_04230</name>
</gene>
<evidence type="ECO:0000313" key="2">
    <source>
        <dbReference type="Proteomes" id="UP000282574"/>
    </source>
</evidence>
<organism evidence="1 2">
    <name type="scientific">Chroococcidiopsis cubana SAG 39.79</name>
    <dbReference type="NCBI Taxonomy" id="388085"/>
    <lineage>
        <taxon>Bacteria</taxon>
        <taxon>Bacillati</taxon>
        <taxon>Cyanobacteriota</taxon>
        <taxon>Cyanophyceae</taxon>
        <taxon>Chroococcidiopsidales</taxon>
        <taxon>Chroococcidiopsidaceae</taxon>
        <taxon>Chroococcidiopsis</taxon>
    </lineage>
</organism>
<reference evidence="1 2" key="1">
    <citation type="journal article" date="2019" name="Genome Biol. Evol.">
        <title>Day and night: Metabolic profiles and evolutionary relationships of six axenic non-marine cyanobacteria.</title>
        <authorList>
            <person name="Will S.E."/>
            <person name="Henke P."/>
            <person name="Boedeker C."/>
            <person name="Huang S."/>
            <person name="Brinkmann H."/>
            <person name="Rohde M."/>
            <person name="Jarek M."/>
            <person name="Friedl T."/>
            <person name="Seufert S."/>
            <person name="Schumacher M."/>
            <person name="Overmann J."/>
            <person name="Neumann-Schaal M."/>
            <person name="Petersen J."/>
        </authorList>
    </citation>
    <scope>NUCLEOTIDE SEQUENCE [LARGE SCALE GENOMIC DNA]</scope>
    <source>
        <strain evidence="1 2">SAG 39.79</strain>
    </source>
</reference>
<dbReference type="Proteomes" id="UP000282574">
    <property type="component" value="Unassembled WGS sequence"/>
</dbReference>
<name>A0AB37USM9_9CYAN</name>
<dbReference type="RefSeq" id="WP_181246317.1">
    <property type="nucleotide sequence ID" value="NZ_JAVKZF010000003.1"/>
</dbReference>
<evidence type="ECO:0000313" key="1">
    <source>
        <dbReference type="EMBL" id="RUT14392.1"/>
    </source>
</evidence>
<sequence length="52" mass="5921">MNKAAATQKAGSKERLGTTSIWSRIESKRPLLKLTHVSDGFVGWLMPCYLWR</sequence>
<dbReference type="AlphaFoldDB" id="A0AB37USM9"/>